<feature type="compositionally biased region" description="Basic residues" evidence="1">
    <location>
        <begin position="20"/>
        <end position="37"/>
    </location>
</feature>
<gene>
    <name evidence="2" type="ORF">Cgig2_007971</name>
</gene>
<organism evidence="2 3">
    <name type="scientific">Carnegiea gigantea</name>
    <dbReference type="NCBI Taxonomy" id="171969"/>
    <lineage>
        <taxon>Eukaryota</taxon>
        <taxon>Viridiplantae</taxon>
        <taxon>Streptophyta</taxon>
        <taxon>Embryophyta</taxon>
        <taxon>Tracheophyta</taxon>
        <taxon>Spermatophyta</taxon>
        <taxon>Magnoliopsida</taxon>
        <taxon>eudicotyledons</taxon>
        <taxon>Gunneridae</taxon>
        <taxon>Pentapetalae</taxon>
        <taxon>Caryophyllales</taxon>
        <taxon>Cactineae</taxon>
        <taxon>Cactaceae</taxon>
        <taxon>Cactoideae</taxon>
        <taxon>Echinocereeae</taxon>
        <taxon>Carnegiea</taxon>
    </lineage>
</organism>
<sequence length="175" mass="19969">MNKLSLKTEGVKKPKDIVRKTKAGKKNAKKPLRKKEKRDKSHEELGKGDEYVQKSGEQEGKGRLQVRMKGLRNLLRSPKRNRNLLKIPTKFETKKEGKRQMKEGQEEETIIAETVKAISKRNKPSLKSEGDQGIEQEDDQYNAGAALVVAKTTSSAQDLLMVKQERPLKFEKGWQ</sequence>
<reference evidence="2" key="1">
    <citation type="submission" date="2022-04" db="EMBL/GenBank/DDBJ databases">
        <title>Carnegiea gigantea Genome sequencing and assembly v2.</title>
        <authorList>
            <person name="Copetti D."/>
            <person name="Sanderson M.J."/>
            <person name="Burquez A."/>
            <person name="Wojciechowski M.F."/>
        </authorList>
    </citation>
    <scope>NUCLEOTIDE SEQUENCE</scope>
    <source>
        <strain evidence="2">SGP5-SGP5p</strain>
        <tissue evidence="2">Aerial part</tissue>
    </source>
</reference>
<comment type="caution">
    <text evidence="2">The sequence shown here is derived from an EMBL/GenBank/DDBJ whole genome shotgun (WGS) entry which is preliminary data.</text>
</comment>
<dbReference type="AlphaFoldDB" id="A0A9Q1GM27"/>
<feature type="compositionally biased region" description="Basic and acidic residues" evidence="1">
    <location>
        <begin position="9"/>
        <end position="19"/>
    </location>
</feature>
<name>A0A9Q1GM27_9CARY</name>
<accession>A0A9Q1GM27</accession>
<proteinExistence type="predicted"/>
<feature type="compositionally biased region" description="Basic and acidic residues" evidence="1">
    <location>
        <begin position="38"/>
        <end position="62"/>
    </location>
</feature>
<keyword evidence="3" id="KW-1185">Reference proteome</keyword>
<evidence type="ECO:0000313" key="2">
    <source>
        <dbReference type="EMBL" id="KAJ8421666.1"/>
    </source>
</evidence>
<dbReference type="EMBL" id="JAKOGI010002605">
    <property type="protein sequence ID" value="KAJ8421666.1"/>
    <property type="molecule type" value="Genomic_DNA"/>
</dbReference>
<protein>
    <submittedName>
        <fullName evidence="2">Uncharacterized protein</fullName>
    </submittedName>
</protein>
<evidence type="ECO:0000256" key="1">
    <source>
        <dbReference type="SAM" id="MobiDB-lite"/>
    </source>
</evidence>
<dbReference type="Proteomes" id="UP001153076">
    <property type="component" value="Unassembled WGS sequence"/>
</dbReference>
<feature type="region of interest" description="Disordered" evidence="1">
    <location>
        <begin position="1"/>
        <end position="66"/>
    </location>
</feature>
<evidence type="ECO:0000313" key="3">
    <source>
        <dbReference type="Proteomes" id="UP001153076"/>
    </source>
</evidence>